<feature type="transmembrane region" description="Helical" evidence="8">
    <location>
        <begin position="104"/>
        <end position="131"/>
    </location>
</feature>
<dbReference type="EMBL" id="JBHRRZ010000015">
    <property type="protein sequence ID" value="MFC2948483.1"/>
    <property type="molecule type" value="Genomic_DNA"/>
</dbReference>
<feature type="transmembrane region" description="Helical" evidence="8">
    <location>
        <begin position="33"/>
        <end position="51"/>
    </location>
</feature>
<keyword evidence="5" id="KW-0133">Cell shape</keyword>
<evidence type="ECO:0000256" key="7">
    <source>
        <dbReference type="ARBA" id="ARBA00023136"/>
    </source>
</evidence>
<dbReference type="NCBIfam" id="TIGR03426">
    <property type="entry name" value="shape_MreD"/>
    <property type="match status" value="1"/>
</dbReference>
<keyword evidence="3" id="KW-1003">Cell membrane</keyword>
<feature type="transmembrane region" description="Helical" evidence="8">
    <location>
        <begin position="6"/>
        <end position="24"/>
    </location>
</feature>
<evidence type="ECO:0000256" key="3">
    <source>
        <dbReference type="ARBA" id="ARBA00022475"/>
    </source>
</evidence>
<keyword evidence="6 8" id="KW-1133">Transmembrane helix</keyword>
<evidence type="ECO:0000256" key="8">
    <source>
        <dbReference type="SAM" id="Phobius"/>
    </source>
</evidence>
<feature type="transmembrane region" description="Helical" evidence="8">
    <location>
        <begin position="63"/>
        <end position="92"/>
    </location>
</feature>
<reference evidence="10" key="1">
    <citation type="journal article" date="2019" name="Int. J. Syst. Evol. Microbiol.">
        <title>The Global Catalogue of Microorganisms (GCM) 10K type strain sequencing project: providing services to taxonomists for standard genome sequencing and annotation.</title>
        <authorList>
            <consortium name="The Broad Institute Genomics Platform"/>
            <consortium name="The Broad Institute Genome Sequencing Center for Infectious Disease"/>
            <person name="Wu L."/>
            <person name="Ma J."/>
        </authorList>
    </citation>
    <scope>NUCLEOTIDE SEQUENCE [LARGE SCALE GENOMIC DNA]</scope>
    <source>
        <strain evidence="10">KCTC 13193</strain>
    </source>
</reference>
<dbReference type="InterPro" id="IPR007227">
    <property type="entry name" value="Cell_shape_determining_MreD"/>
</dbReference>
<accession>A0ABV7A6H6</accession>
<organism evidence="9 10">
    <name type="scientific">Virgibacillus sediminis</name>
    <dbReference type="NCBI Taxonomy" id="202260"/>
    <lineage>
        <taxon>Bacteria</taxon>
        <taxon>Bacillati</taxon>
        <taxon>Bacillota</taxon>
        <taxon>Bacilli</taxon>
        <taxon>Bacillales</taxon>
        <taxon>Bacillaceae</taxon>
        <taxon>Virgibacillus</taxon>
    </lineage>
</organism>
<comment type="similarity">
    <text evidence="2">Belongs to the MreD family.</text>
</comment>
<comment type="subcellular location">
    <subcellularLocation>
        <location evidence="1">Cell membrane</location>
        <topology evidence="1">Multi-pass membrane protein</topology>
    </subcellularLocation>
</comment>
<keyword evidence="7 8" id="KW-0472">Membrane</keyword>
<name>A0ABV7A6H6_9BACI</name>
<dbReference type="Pfam" id="PF04093">
    <property type="entry name" value="MreD"/>
    <property type="match status" value="1"/>
</dbReference>
<dbReference type="RefSeq" id="WP_390305522.1">
    <property type="nucleotide sequence ID" value="NZ_JBHRRZ010000015.1"/>
</dbReference>
<gene>
    <name evidence="9" type="primary">mreD</name>
    <name evidence="9" type="ORF">ACFODW_09030</name>
</gene>
<evidence type="ECO:0000313" key="10">
    <source>
        <dbReference type="Proteomes" id="UP001595387"/>
    </source>
</evidence>
<evidence type="ECO:0000256" key="1">
    <source>
        <dbReference type="ARBA" id="ARBA00004651"/>
    </source>
</evidence>
<proteinExistence type="inferred from homology"/>
<evidence type="ECO:0000256" key="4">
    <source>
        <dbReference type="ARBA" id="ARBA00022692"/>
    </source>
</evidence>
<evidence type="ECO:0000256" key="2">
    <source>
        <dbReference type="ARBA" id="ARBA00007776"/>
    </source>
</evidence>
<sequence length="179" mass="20620">MKRLYIPAILFIMTILEGVALELLPPNIVSGEMLIIPHWVLMFLILLAIFYDKESTYYSVMYALVFGLLIDIVYTGILGVYMFSYAAAIYFVLGLKKLLHDNILTGLILGIVGIISADIFINIIYMIVGIAPNGWEYYFTYRLWPTVLANLLFLIIIYPIFAKRLIGWSDNQVFERNRF</sequence>
<evidence type="ECO:0000256" key="5">
    <source>
        <dbReference type="ARBA" id="ARBA00022960"/>
    </source>
</evidence>
<feature type="transmembrane region" description="Helical" evidence="8">
    <location>
        <begin position="143"/>
        <end position="161"/>
    </location>
</feature>
<evidence type="ECO:0000256" key="6">
    <source>
        <dbReference type="ARBA" id="ARBA00022989"/>
    </source>
</evidence>
<protein>
    <submittedName>
        <fullName evidence="9">Rod shape-determining protein MreD</fullName>
    </submittedName>
</protein>
<evidence type="ECO:0000313" key="9">
    <source>
        <dbReference type="EMBL" id="MFC2948483.1"/>
    </source>
</evidence>
<keyword evidence="4 8" id="KW-0812">Transmembrane</keyword>
<keyword evidence="10" id="KW-1185">Reference proteome</keyword>
<dbReference type="Proteomes" id="UP001595387">
    <property type="component" value="Unassembled WGS sequence"/>
</dbReference>
<comment type="caution">
    <text evidence="9">The sequence shown here is derived from an EMBL/GenBank/DDBJ whole genome shotgun (WGS) entry which is preliminary data.</text>
</comment>